<dbReference type="PANTHER" id="PTHR37984:SF5">
    <property type="entry name" value="PROTEIN NYNRIN-LIKE"/>
    <property type="match status" value="1"/>
</dbReference>
<organism evidence="10 11">
    <name type="scientific">Dinothrombium tinctorium</name>
    <dbReference type="NCBI Taxonomy" id="1965070"/>
    <lineage>
        <taxon>Eukaryota</taxon>
        <taxon>Metazoa</taxon>
        <taxon>Ecdysozoa</taxon>
        <taxon>Arthropoda</taxon>
        <taxon>Chelicerata</taxon>
        <taxon>Arachnida</taxon>
        <taxon>Acari</taxon>
        <taxon>Acariformes</taxon>
        <taxon>Trombidiformes</taxon>
        <taxon>Prostigmata</taxon>
        <taxon>Anystina</taxon>
        <taxon>Parasitengona</taxon>
        <taxon>Trombidioidea</taxon>
        <taxon>Trombidiidae</taxon>
        <taxon>Dinothrombium</taxon>
    </lineage>
</organism>
<dbReference type="Pfam" id="PF00078">
    <property type="entry name" value="RVT_1"/>
    <property type="match status" value="1"/>
</dbReference>
<dbReference type="EC" id="2.7.7.49" evidence="1"/>
<dbReference type="GO" id="GO:0003964">
    <property type="term" value="F:RNA-directed DNA polymerase activity"/>
    <property type="evidence" value="ECO:0007669"/>
    <property type="project" value="UniProtKB-KW"/>
</dbReference>
<accession>A0A443QDD2</accession>
<gene>
    <name evidence="10" type="ORF">B4U79_02837</name>
</gene>
<evidence type="ECO:0000256" key="3">
    <source>
        <dbReference type="ARBA" id="ARBA00022695"/>
    </source>
</evidence>
<dbReference type="InterPro" id="IPR000477">
    <property type="entry name" value="RT_dom"/>
</dbReference>
<dbReference type="Pfam" id="PF13975">
    <property type="entry name" value="gag-asp_proteas"/>
    <property type="match status" value="1"/>
</dbReference>
<keyword evidence="2" id="KW-0808">Transferase</keyword>
<keyword evidence="3" id="KW-0548">Nucleotidyltransferase</keyword>
<dbReference type="InterPro" id="IPR043502">
    <property type="entry name" value="DNA/RNA_pol_sf"/>
</dbReference>
<reference evidence="10 11" key="1">
    <citation type="journal article" date="2018" name="Gigascience">
        <title>Genomes of trombidid mites reveal novel predicted allergens and laterally-transferred genes associated with secondary metabolism.</title>
        <authorList>
            <person name="Dong X."/>
            <person name="Chaisiri K."/>
            <person name="Xia D."/>
            <person name="Armstrong S.D."/>
            <person name="Fang Y."/>
            <person name="Donnelly M.J."/>
            <person name="Kadowaki T."/>
            <person name="McGarry J.W."/>
            <person name="Darby A.C."/>
            <person name="Makepeace B.L."/>
        </authorList>
    </citation>
    <scope>NUCLEOTIDE SEQUENCE [LARGE SCALE GENOMIC DNA]</scope>
    <source>
        <strain evidence="10">UoL-WK</strain>
    </source>
</reference>
<dbReference type="PANTHER" id="PTHR37984">
    <property type="entry name" value="PROTEIN CBG26694"/>
    <property type="match status" value="1"/>
</dbReference>
<dbReference type="GO" id="GO:0004519">
    <property type="term" value="F:endonuclease activity"/>
    <property type="evidence" value="ECO:0007669"/>
    <property type="project" value="UniProtKB-KW"/>
</dbReference>
<evidence type="ECO:0000256" key="1">
    <source>
        <dbReference type="ARBA" id="ARBA00012493"/>
    </source>
</evidence>
<dbReference type="OrthoDB" id="6623999at2759"/>
<dbReference type="AlphaFoldDB" id="A0A443QDD2"/>
<keyword evidence="11" id="KW-1185">Reference proteome</keyword>
<evidence type="ECO:0000256" key="4">
    <source>
        <dbReference type="ARBA" id="ARBA00022722"/>
    </source>
</evidence>
<dbReference type="SUPFAM" id="SSF56672">
    <property type="entry name" value="DNA/RNA polymerases"/>
    <property type="match status" value="1"/>
</dbReference>
<dbReference type="CDD" id="cd01647">
    <property type="entry name" value="RT_LTR"/>
    <property type="match status" value="1"/>
</dbReference>
<evidence type="ECO:0000256" key="2">
    <source>
        <dbReference type="ARBA" id="ARBA00022679"/>
    </source>
</evidence>
<dbReference type="GO" id="GO:0016787">
    <property type="term" value="F:hydrolase activity"/>
    <property type="evidence" value="ECO:0007669"/>
    <property type="project" value="UniProtKB-KW"/>
</dbReference>
<keyword evidence="6" id="KW-0378">Hydrolase</keyword>
<dbReference type="InterPro" id="IPR043128">
    <property type="entry name" value="Rev_trsase/Diguanyl_cyclase"/>
</dbReference>
<dbReference type="PROSITE" id="PS50878">
    <property type="entry name" value="RT_POL"/>
    <property type="match status" value="1"/>
</dbReference>
<evidence type="ECO:0000313" key="10">
    <source>
        <dbReference type="EMBL" id="RWS01022.1"/>
    </source>
</evidence>
<dbReference type="CDD" id="cd09274">
    <property type="entry name" value="RNase_HI_RT_Ty3"/>
    <property type="match status" value="1"/>
</dbReference>
<feature type="domain" description="Reverse transcriptase" evidence="9">
    <location>
        <begin position="545"/>
        <end position="725"/>
    </location>
</feature>
<dbReference type="FunFam" id="3.30.70.270:FF:000020">
    <property type="entry name" value="Transposon Tf2-6 polyprotein-like Protein"/>
    <property type="match status" value="1"/>
</dbReference>
<keyword evidence="4" id="KW-0540">Nuclease</keyword>
<dbReference type="EMBL" id="NCKU01010003">
    <property type="protein sequence ID" value="RWS01022.1"/>
    <property type="molecule type" value="Genomic_DNA"/>
</dbReference>
<dbReference type="Proteomes" id="UP000285301">
    <property type="component" value="Unassembled WGS sequence"/>
</dbReference>
<proteinExistence type="predicted"/>
<feature type="region of interest" description="Disordered" evidence="8">
    <location>
        <begin position="307"/>
        <end position="363"/>
    </location>
</feature>
<dbReference type="Gene3D" id="3.10.10.10">
    <property type="entry name" value="HIV Type 1 Reverse Transcriptase, subunit A, domain 1"/>
    <property type="match status" value="1"/>
</dbReference>
<feature type="compositionally biased region" description="Polar residues" evidence="8">
    <location>
        <begin position="314"/>
        <end position="324"/>
    </location>
</feature>
<evidence type="ECO:0000259" key="9">
    <source>
        <dbReference type="PROSITE" id="PS50878"/>
    </source>
</evidence>
<dbReference type="SUPFAM" id="SSF50630">
    <property type="entry name" value="Acid proteases"/>
    <property type="match status" value="1"/>
</dbReference>
<evidence type="ECO:0000313" key="11">
    <source>
        <dbReference type="Proteomes" id="UP000285301"/>
    </source>
</evidence>
<dbReference type="Gene3D" id="3.30.70.270">
    <property type="match status" value="2"/>
</dbReference>
<dbReference type="Pfam" id="PF17917">
    <property type="entry name" value="RT_RNaseH"/>
    <property type="match status" value="1"/>
</dbReference>
<dbReference type="InterPro" id="IPR021109">
    <property type="entry name" value="Peptidase_aspartic_dom_sf"/>
</dbReference>
<evidence type="ECO:0000256" key="5">
    <source>
        <dbReference type="ARBA" id="ARBA00022759"/>
    </source>
</evidence>
<keyword evidence="7" id="KW-0695">RNA-directed DNA polymerase</keyword>
<evidence type="ECO:0000256" key="6">
    <source>
        <dbReference type="ARBA" id="ARBA00022801"/>
    </source>
</evidence>
<evidence type="ECO:0000256" key="8">
    <source>
        <dbReference type="SAM" id="MobiDB-lite"/>
    </source>
</evidence>
<dbReference type="STRING" id="1965070.A0A443QDD2"/>
<dbReference type="InterPro" id="IPR041373">
    <property type="entry name" value="RT_RNaseH"/>
</dbReference>
<sequence length="949" mass="109976">MKVKFIVKKRENQLFITHYKTEEDEDFNPIEDELQSLENHKHVSSKPAFISAIANIARQRTVTLTLTDEELDAYINGEFLSVNSSVRNTSEQEVSNKSQDSNASFMRSLVEQFQAQANQQQLAQQQALQTAMSSMMTSFQEAISTIVTKTSQCKMNISKFDGKNEDARTWMLTYERACENNSWNTDQKKINNLKQYLEGIAAKWYNSRLIENVLDDWEDWKNSFLNSFGQNRIQLAQNAHKWEYRGGMILEYYYEKQRLLQLAYPNIHEDTFVTMVMLGLPEEMQAQLLNQKIKTKEELRLAIKRLQPSKRNDSNSVQKQNQKQVFKRSDTKISTTKSVHETESERYSGDDRVSENTGYEQTTECLEMSQGDARVFNVRINGKDVNAFFDTGSTVDLVNKKAVKILGLKLTEKLQKLRAYNGEERVYHYVTDFVLQFVGKEVNITAVVVNGLKYNILLGIHTMEALKVNWNMGKREINTITTPKMVFTKDDASKFFPDLDKPNYKMRSQFIIDFKIKETNIVKKKPYRLNNEKYHWLQNKIQEMLDAGIIVESNSPYASPCVVVPKPDGSFRLVHDYREINEQTDQYPFPFPLIDDIINTFGGSNYLSKVDLKDSFYNIEISVHTRKFTAFVTPFGHYEYVRLPQGWKNSPAYFQKYIQQVLNDLLKKEPVKAYIDDVGIGGRTREDNATLNYLVLKALYDSNMAVNMNKCVFGAKQITLLGRLVDGYSKTTTEESIEKGFTGLTGHFRAFIPNYSQLVRPLDNLKKKDSPFIWTEECELAYQKLIEMITSNPILQVPDWKLPFELCTDASYYGSGSILYQRDNSAPRNKQLRVIGYQSYTFNKAETNYSVTEKECLGLIKAIKYFISYLEGKTFIVHTDHQALTHVLKLKEPKGRLARWQVYLQSFNIIINYRTGKEQMQMPFHDCVLTKLMIPLHLKLLKLSLTAYL</sequence>
<dbReference type="Gene3D" id="2.40.70.10">
    <property type="entry name" value="Acid Proteases"/>
    <property type="match status" value="1"/>
</dbReference>
<evidence type="ECO:0000256" key="7">
    <source>
        <dbReference type="ARBA" id="ARBA00022918"/>
    </source>
</evidence>
<name>A0A443QDD2_9ACAR</name>
<keyword evidence="5" id="KW-0255">Endonuclease</keyword>
<dbReference type="CDD" id="cd00303">
    <property type="entry name" value="retropepsin_like"/>
    <property type="match status" value="1"/>
</dbReference>
<dbReference type="InterPro" id="IPR050951">
    <property type="entry name" value="Retrovirus_Pol_polyprotein"/>
</dbReference>
<protein>
    <recommendedName>
        <fullName evidence="1">RNA-directed DNA polymerase</fullName>
        <ecNumber evidence="1">2.7.7.49</ecNumber>
    </recommendedName>
</protein>
<comment type="caution">
    <text evidence="10">The sequence shown here is derived from an EMBL/GenBank/DDBJ whole genome shotgun (WGS) entry which is preliminary data.</text>
</comment>
<feature type="compositionally biased region" description="Basic and acidic residues" evidence="8">
    <location>
        <begin position="338"/>
        <end position="354"/>
    </location>
</feature>